<protein>
    <recommendedName>
        <fullName evidence="3">TniQ family protein</fullName>
    </recommendedName>
</protein>
<evidence type="ECO:0000313" key="1">
    <source>
        <dbReference type="EMBL" id="KAA0021373.1"/>
    </source>
</evidence>
<comment type="caution">
    <text evidence="1">The sequence shown here is derived from an EMBL/GenBank/DDBJ whole genome shotgun (WGS) entry which is preliminary data.</text>
</comment>
<evidence type="ECO:0000313" key="2">
    <source>
        <dbReference type="Proteomes" id="UP000322244"/>
    </source>
</evidence>
<dbReference type="AlphaFoldDB" id="A0A5A7S9X3"/>
<accession>A0A5A7S9X3</accession>
<name>A0A5A7S9X3_9NOCA</name>
<gene>
    <name evidence="1" type="ORF">FOY51_19190</name>
</gene>
<dbReference type="RefSeq" id="WP_149431877.1">
    <property type="nucleotide sequence ID" value="NZ_VLNY01000010.1"/>
</dbReference>
<organism evidence="1 2">
    <name type="scientific">Antrihabitans cavernicola</name>
    <dbReference type="NCBI Taxonomy" id="2495913"/>
    <lineage>
        <taxon>Bacteria</taxon>
        <taxon>Bacillati</taxon>
        <taxon>Actinomycetota</taxon>
        <taxon>Actinomycetes</taxon>
        <taxon>Mycobacteriales</taxon>
        <taxon>Nocardiaceae</taxon>
        <taxon>Antrihabitans</taxon>
    </lineage>
</organism>
<reference evidence="1 2" key="1">
    <citation type="submission" date="2019-07" db="EMBL/GenBank/DDBJ databases">
        <title>Rhodococcus cavernicolus sp. nov., isolated from a cave.</title>
        <authorList>
            <person name="Lee S.D."/>
        </authorList>
    </citation>
    <scope>NUCLEOTIDE SEQUENCE [LARGE SCALE GENOMIC DNA]</scope>
    <source>
        <strain evidence="1 2">C1-24</strain>
    </source>
</reference>
<keyword evidence="2" id="KW-1185">Reference proteome</keyword>
<evidence type="ECO:0008006" key="3">
    <source>
        <dbReference type="Google" id="ProtNLM"/>
    </source>
</evidence>
<dbReference type="EMBL" id="VLNY01000010">
    <property type="protein sequence ID" value="KAA0021373.1"/>
    <property type="molecule type" value="Genomic_DNA"/>
</dbReference>
<dbReference type="Proteomes" id="UP000322244">
    <property type="component" value="Unassembled WGS sequence"/>
</dbReference>
<proteinExistence type="predicted"/>
<dbReference type="OrthoDB" id="4508519at2"/>
<sequence length="323" mass="35559">MELVVPQRLPLRTVPIRNEVLLLFLQRLAVGNGLPARYLLGVVRHTPPNPVATLAALTGHSIDVLTRTLPELREASVNLGERKLRPPPGFTGVGQPCRLCTARHGGRRITVWHNDEDCVCLRHHRWIGDGSTNQMVLQKAPEIVRANRIHRRLIVRIGAAAVREARAEAAGIIDRWHRRNALPAVTARAERLPGADPESYAAIAEHQLAAQYPAVVALTLLLTNATWVEDALSGPTGWNRARDQVARSVTGRYRPEGAHDPLIQWVNDRHPRWMELDAPSGPIVAIPRTVPPDSERRVLVLPGAVTHRSTAAVATITTSSRAD</sequence>